<dbReference type="Pfam" id="PF00560">
    <property type="entry name" value="LRR_1"/>
    <property type="match status" value="1"/>
</dbReference>
<dbReference type="Proteomes" id="UP001652700">
    <property type="component" value="Unplaced"/>
</dbReference>
<dbReference type="InterPro" id="IPR032675">
    <property type="entry name" value="LRR_dom_sf"/>
</dbReference>
<dbReference type="InterPro" id="IPR050328">
    <property type="entry name" value="Dev_Immune_Receptor"/>
</dbReference>
<feature type="chain" id="PRO_5047433290" description="Chaoptin-like" evidence="4">
    <location>
        <begin position="19"/>
        <end position="1250"/>
    </location>
</feature>
<dbReference type="SMART" id="SM00369">
    <property type="entry name" value="LRR_TYP"/>
    <property type="match status" value="30"/>
</dbReference>
<dbReference type="SUPFAM" id="SSF52058">
    <property type="entry name" value="L domain-like"/>
    <property type="match status" value="2"/>
</dbReference>
<dbReference type="Pfam" id="PF13306">
    <property type="entry name" value="LRR_5"/>
    <property type="match status" value="1"/>
</dbReference>
<evidence type="ECO:0000256" key="1">
    <source>
        <dbReference type="ARBA" id="ARBA00022614"/>
    </source>
</evidence>
<dbReference type="PRINTS" id="PR00019">
    <property type="entry name" value="LEURICHRPT"/>
</dbReference>
<evidence type="ECO:0000256" key="2">
    <source>
        <dbReference type="ARBA" id="ARBA00022729"/>
    </source>
</evidence>
<keyword evidence="3" id="KW-0677">Repeat</keyword>
<dbReference type="GeneID" id="114334051"/>
<name>A0ABM5L7M6_DIAVI</name>
<keyword evidence="2 4" id="KW-0732">Signal</keyword>
<evidence type="ECO:0000313" key="6">
    <source>
        <dbReference type="Proteomes" id="UP001652700"/>
    </source>
</evidence>
<keyword evidence="1" id="KW-0433">Leucine-rich repeat</keyword>
<evidence type="ECO:0000256" key="4">
    <source>
        <dbReference type="SAM" id="SignalP"/>
    </source>
</evidence>
<dbReference type="PANTHER" id="PTHR24373">
    <property type="entry name" value="SLIT RELATED LEUCINE-RICH REPEAT NEURONAL PROTEIN"/>
    <property type="match status" value="1"/>
</dbReference>
<dbReference type="InterPro" id="IPR001611">
    <property type="entry name" value="Leu-rich_rpt"/>
</dbReference>
<protein>
    <recommendedName>
        <fullName evidence="7">Chaoptin-like</fullName>
    </recommendedName>
</protein>
<evidence type="ECO:0000256" key="3">
    <source>
        <dbReference type="ARBA" id="ARBA00022737"/>
    </source>
</evidence>
<dbReference type="InterPro" id="IPR026906">
    <property type="entry name" value="LRR_5"/>
</dbReference>
<dbReference type="SMART" id="SM00364">
    <property type="entry name" value="LRR_BAC"/>
    <property type="match status" value="11"/>
</dbReference>
<keyword evidence="6" id="KW-1185">Reference proteome</keyword>
<dbReference type="Pfam" id="PF13855">
    <property type="entry name" value="LRR_8"/>
    <property type="match status" value="9"/>
</dbReference>
<reference evidence="5" key="1">
    <citation type="submission" date="2025-05" db="UniProtKB">
        <authorList>
            <consortium name="EnsemblMetazoa"/>
        </authorList>
    </citation>
    <scope>IDENTIFICATION</scope>
</reference>
<accession>A0ABM5L7M6</accession>
<dbReference type="PROSITE" id="PS51450">
    <property type="entry name" value="LRR"/>
    <property type="match status" value="10"/>
</dbReference>
<dbReference type="InterPro" id="IPR003591">
    <property type="entry name" value="Leu-rich_rpt_typical-subtyp"/>
</dbReference>
<organism evidence="5 6">
    <name type="scientific">Diabrotica virgifera virgifera</name>
    <name type="common">western corn rootworm</name>
    <dbReference type="NCBI Taxonomy" id="50390"/>
    <lineage>
        <taxon>Eukaryota</taxon>
        <taxon>Metazoa</taxon>
        <taxon>Ecdysozoa</taxon>
        <taxon>Arthropoda</taxon>
        <taxon>Hexapoda</taxon>
        <taxon>Insecta</taxon>
        <taxon>Pterygota</taxon>
        <taxon>Neoptera</taxon>
        <taxon>Endopterygota</taxon>
        <taxon>Coleoptera</taxon>
        <taxon>Polyphaga</taxon>
        <taxon>Cucujiformia</taxon>
        <taxon>Chrysomeloidea</taxon>
        <taxon>Chrysomelidae</taxon>
        <taxon>Galerucinae</taxon>
        <taxon>Diabroticina</taxon>
        <taxon>Diabroticites</taxon>
        <taxon>Diabrotica</taxon>
    </lineage>
</organism>
<feature type="signal peptide" evidence="4">
    <location>
        <begin position="1"/>
        <end position="18"/>
    </location>
</feature>
<sequence length="1250" mass="142617">MLLVLYTILIFFLRCFDCFSSSDCSFNSMCSCSLDEHDSTAKTIHSVSCLSVPFYKFPNLPEGSISQLEVVGTRTTILESESLAGCQVQALILTNNHLQHISDRAFSSLWKSLTSLDLSYNKLDSIPLAALKEIRNLQWINLHGNQISSINGVWSHMKTSVSTLFLGENDITIIPNETTSHNGIKQTQQSLRQFKSLIWLNLDGNRIFEIHKHSLPICLKTASLSYNLLHVFPIELIATSPYLQWLYLRGNHIKLIPQYTLPTMLYLEKIDLAENFISTLPAYLFNNSINIRDINLAFNDFRMLTDNCFSGLNTGRIILSYNSIEKMDYDAFKGILNSLEYLDLDHNNLQRIPEGIRRLHGLKYLYISSNLLKDIDPTAFDNFAPSLRALSLSGNQLVEIPSTALQNCTKLSHFNIAFNEIVEIEEGTFQNWGSTIKSLVLSNNRLIKLSNNIFDGMEELNELSLSFNPLRFIEKDAFAGLTKLESFELSFGFEENELNYEIFDPMVSLKGLSLDHNNIVSIYPSSFLLPELMYLNLESNKIRAIPKTFLKANVHSKLQDIRFSDNELTVIETGTFRALLNLETVLLSNNKIRNIEKQSFSDLPKLNTVILSHNRLSDISRDAFTNLQAIGKIDFYNNLLSEVSFTFFTNISGVLHLNFSRNQIVSCVSDSRVLNIQVFDLRYNNLDKIPVCIEKTSALRKLYLDFNIVNNLDHSVFMHLTSLEYLGLQQNNIKSVKKKAFFGLQNLQSLDLSKNFINQLHIGQFANMSKLRILNLSGNHLSYLPKEIFKSTHIEMLDLSFNLFSVVPSTSLSDIGISLRHFSMRSNNIEHIDITTFPDIPLLQHLDLGNNKLTILPDNVFTSLGLLQTLDLSFNPLRSNFKELFHYAQGLKFLNLANTGMIVTPHFPLPDLIFLNLSYNSIETINKNSVQQLANLKTLDLSHNNLLQVPSQLWMHLPNLKTLELSYNPIKELLFDNFINLQSLQELNIQHLNSLSRFESEAITQLKILSKLSMQTWPKIENFSERLCQMLSNIDQLRVLRILVIETELTDQLLCITNRKIRLLELTGRNLKIVNKDAFARFTKNPELTIKLHGTQIEELPSGLFSNMFKIAHLTLDLRNNMLTHLHPEIFYGNSSRWKNVGTTLISGGLFLSNNPFRCGCHLSWLSHWLRRWTRESLQSHNSPIEAVIKMNEVIKESTCVDSVTGTRIPIVDLEPEDMSCHASALSNGTYSNNASVIFVILLIIIKFVR</sequence>
<evidence type="ECO:0000313" key="5">
    <source>
        <dbReference type="EnsemblMetazoa" id="XP_050518441.1"/>
    </source>
</evidence>
<evidence type="ECO:0008006" key="7">
    <source>
        <dbReference type="Google" id="ProtNLM"/>
    </source>
</evidence>
<dbReference type="SMART" id="SM00365">
    <property type="entry name" value="LRR_SD22"/>
    <property type="match status" value="9"/>
</dbReference>
<dbReference type="RefSeq" id="XP_050518441.1">
    <property type="nucleotide sequence ID" value="XM_050662484.1"/>
</dbReference>
<dbReference type="EnsemblMetazoa" id="XM_050662484.1">
    <property type="protein sequence ID" value="XP_050518441.1"/>
    <property type="gene ID" value="LOC114334051"/>
</dbReference>
<dbReference type="PANTHER" id="PTHR24373:SF275">
    <property type="entry name" value="TIR DOMAIN-CONTAINING PROTEIN"/>
    <property type="match status" value="1"/>
</dbReference>
<proteinExistence type="predicted"/>
<dbReference type="SUPFAM" id="SSF52047">
    <property type="entry name" value="RNI-like"/>
    <property type="match status" value="2"/>
</dbReference>
<dbReference type="Gene3D" id="3.80.10.10">
    <property type="entry name" value="Ribonuclease Inhibitor"/>
    <property type="match status" value="9"/>
</dbReference>